<dbReference type="InterPro" id="IPR030395">
    <property type="entry name" value="GP_PDE_dom"/>
</dbReference>
<dbReference type="Gene3D" id="3.20.20.190">
    <property type="entry name" value="Phosphatidylinositol (PI) phosphodiesterase"/>
    <property type="match status" value="1"/>
</dbReference>
<dbReference type="GO" id="GO:0006629">
    <property type="term" value="P:lipid metabolic process"/>
    <property type="evidence" value="ECO:0007669"/>
    <property type="project" value="InterPro"/>
</dbReference>
<evidence type="ECO:0000313" key="3">
    <source>
        <dbReference type="EMBL" id="HGQ18091.1"/>
    </source>
</evidence>
<dbReference type="PANTHER" id="PTHR46211:SF14">
    <property type="entry name" value="GLYCEROPHOSPHODIESTER PHOSPHODIESTERASE"/>
    <property type="match status" value="1"/>
</dbReference>
<accession>A0A7J3IA42</accession>
<dbReference type="AlphaFoldDB" id="A0A7J3IA42"/>
<evidence type="ECO:0000259" key="1">
    <source>
        <dbReference type="PROSITE" id="PS51704"/>
    </source>
</evidence>
<dbReference type="PROSITE" id="PS51704">
    <property type="entry name" value="GP_PDE"/>
    <property type="match status" value="1"/>
</dbReference>
<organism evidence="2">
    <name type="scientific">Ignisphaera aggregans</name>
    <dbReference type="NCBI Taxonomy" id="334771"/>
    <lineage>
        <taxon>Archaea</taxon>
        <taxon>Thermoproteota</taxon>
        <taxon>Thermoprotei</taxon>
        <taxon>Desulfurococcales</taxon>
        <taxon>Desulfurococcaceae</taxon>
        <taxon>Ignisphaera</taxon>
    </lineage>
</organism>
<protein>
    <submittedName>
        <fullName evidence="2">Glycerophosphodiester phosphodiesterase</fullName>
    </submittedName>
</protein>
<dbReference type="InterPro" id="IPR017946">
    <property type="entry name" value="PLC-like_Pdiesterase_TIM-brl"/>
</dbReference>
<dbReference type="SUPFAM" id="SSF51695">
    <property type="entry name" value="PLC-like phosphodiesterases"/>
    <property type="match status" value="1"/>
</dbReference>
<dbReference type="EMBL" id="DTBZ01000076">
    <property type="protein sequence ID" value="HGQ18091.1"/>
    <property type="molecule type" value="Genomic_DNA"/>
</dbReference>
<dbReference type="PANTHER" id="PTHR46211">
    <property type="entry name" value="GLYCEROPHOSPHORYL DIESTER PHOSPHODIESTERASE"/>
    <property type="match status" value="1"/>
</dbReference>
<dbReference type="Pfam" id="PF03009">
    <property type="entry name" value="GDPD"/>
    <property type="match status" value="1"/>
</dbReference>
<feature type="domain" description="GP-PDE" evidence="1">
    <location>
        <begin position="10"/>
        <end position="232"/>
    </location>
</feature>
<name>A0A7J3IA42_9CREN</name>
<dbReference type="GO" id="GO:0008081">
    <property type="term" value="F:phosphoric diester hydrolase activity"/>
    <property type="evidence" value="ECO:0007669"/>
    <property type="project" value="InterPro"/>
</dbReference>
<dbReference type="PROSITE" id="PS50007">
    <property type="entry name" value="PIPLC_X_DOMAIN"/>
    <property type="match status" value="1"/>
</dbReference>
<reference evidence="2" key="1">
    <citation type="journal article" date="2020" name="mSystems">
        <title>Genome- and Community-Level Interaction Insights into Carbon Utilization and Element Cycling Functions of Hydrothermarchaeota in Hydrothermal Sediment.</title>
        <authorList>
            <person name="Zhou Z."/>
            <person name="Liu Y."/>
            <person name="Xu W."/>
            <person name="Pan J."/>
            <person name="Luo Z.H."/>
            <person name="Li M."/>
        </authorList>
    </citation>
    <scope>NUCLEOTIDE SEQUENCE [LARGE SCALE GENOMIC DNA]</scope>
    <source>
        <strain evidence="2">SpSt-618</strain>
        <strain evidence="3">SpSt-657</strain>
    </source>
</reference>
<comment type="caution">
    <text evidence="2">The sequence shown here is derived from an EMBL/GenBank/DDBJ whole genome shotgun (WGS) entry which is preliminary data.</text>
</comment>
<dbReference type="CDD" id="cd08556">
    <property type="entry name" value="GDPD"/>
    <property type="match status" value="1"/>
</dbReference>
<sequence>MNGDSWKEKFLLIAHRGASAYEPENTLAAFRRAIDMGCDAIEFDVRFTKDGVPVVIHDEDLKRVSGLSKKVRELTLDEIKRIIVMGKERIPTVDEVLSEVGSKTIIFMEIKELVDEKYMVRMLRDYNVIDHSLIISFNYEYLKMVKALDNSIEIGLLTYVRPLPIDEAVRLKAMAILPRYNLVTPNIVKDIHSKKLKIYTWTVNDVAIALKMKNFGVDGIATDDPAIRGKLEKQNALLRYRT</sequence>
<dbReference type="EMBL" id="DTAI01000243">
    <property type="protein sequence ID" value="HGN37492.1"/>
    <property type="molecule type" value="Genomic_DNA"/>
</dbReference>
<gene>
    <name evidence="2" type="ORF">ENT87_08110</name>
    <name evidence="3" type="ORF">ENU30_03830</name>
</gene>
<proteinExistence type="predicted"/>
<evidence type="ECO:0000313" key="2">
    <source>
        <dbReference type="EMBL" id="HGN37492.1"/>
    </source>
</evidence>